<dbReference type="HOGENOM" id="CLU_2773823_0_0_14"/>
<dbReference type="STRING" id="1276246.SCULI_v1c02580"/>
<name>W6AFW1_9MOLU</name>
<evidence type="ECO:0000313" key="1">
    <source>
        <dbReference type="EMBL" id="AHI52599.1"/>
    </source>
</evidence>
<proteinExistence type="predicted"/>
<protein>
    <submittedName>
        <fullName evidence="1">Uncharacterized protein</fullName>
    </submittedName>
</protein>
<dbReference type="EMBL" id="CP006681">
    <property type="protein sequence ID" value="AHI52599.1"/>
    <property type="molecule type" value="Genomic_DNA"/>
</dbReference>
<dbReference type="OrthoDB" id="389707at2"/>
<dbReference type="AlphaFoldDB" id="W6AFW1"/>
<dbReference type="KEGG" id="scq:SCULI_v1c02580"/>
<evidence type="ECO:0000313" key="2">
    <source>
        <dbReference type="Proteomes" id="UP000019267"/>
    </source>
</evidence>
<dbReference type="Proteomes" id="UP000019267">
    <property type="component" value="Chromosome"/>
</dbReference>
<organism evidence="1 2">
    <name type="scientific">Spiroplasma culicicola AES-1</name>
    <dbReference type="NCBI Taxonomy" id="1276246"/>
    <lineage>
        <taxon>Bacteria</taxon>
        <taxon>Bacillati</taxon>
        <taxon>Mycoplasmatota</taxon>
        <taxon>Mollicutes</taxon>
        <taxon>Entomoplasmatales</taxon>
        <taxon>Spiroplasmataceae</taxon>
        <taxon>Spiroplasma</taxon>
    </lineage>
</organism>
<accession>W6AFW1</accession>
<keyword evidence="2" id="KW-1185">Reference proteome</keyword>
<gene>
    <name evidence="1" type="ORF">SCULI_v1c02580</name>
</gene>
<dbReference type="PATRIC" id="fig|1276246.3.peg.257"/>
<dbReference type="RefSeq" id="WP_025362841.1">
    <property type="nucleotide sequence ID" value="NZ_CP006681.1"/>
</dbReference>
<reference evidence="1 2" key="1">
    <citation type="journal article" date="2014" name="Genome Biol. Evol.">
        <title>Molecular evolution of the substrate utilization strategies and putative virulence factors in mosquito-associated Spiroplasma species.</title>
        <authorList>
            <person name="Chang T.H."/>
            <person name="Lo W.S."/>
            <person name="Ku C."/>
            <person name="Chen L.L."/>
            <person name="Kuo C.H."/>
        </authorList>
    </citation>
    <scope>NUCLEOTIDE SEQUENCE [LARGE SCALE GENOMIC DNA]</scope>
    <source>
        <strain evidence="1">AES-1</strain>
    </source>
</reference>
<sequence length="69" mass="8267">MAFNFDQDTNWIFTFCKKCWDFKKFTFKKPINFESEDSSQGICTSCKKRQNISLVEARGYYDHLNDHNV</sequence>